<proteinExistence type="predicted"/>
<keyword evidence="3" id="KW-1185">Reference proteome</keyword>
<feature type="compositionally biased region" description="Low complexity" evidence="1">
    <location>
        <begin position="103"/>
        <end position="119"/>
    </location>
</feature>
<reference evidence="2 3" key="1">
    <citation type="submission" date="2017-06" db="EMBL/GenBank/DDBJ databases">
        <title>Draft genome sequence of a variant of Elsinoe murrayae.</title>
        <authorList>
            <person name="Cheng Q."/>
        </authorList>
    </citation>
    <scope>NUCLEOTIDE SEQUENCE [LARGE SCALE GENOMIC DNA]</scope>
    <source>
        <strain evidence="2 3">CQ-2017a</strain>
    </source>
</reference>
<evidence type="ECO:0000313" key="3">
    <source>
        <dbReference type="Proteomes" id="UP000243797"/>
    </source>
</evidence>
<feature type="compositionally biased region" description="Basic and acidic residues" evidence="1">
    <location>
        <begin position="174"/>
        <end position="186"/>
    </location>
</feature>
<feature type="compositionally biased region" description="Basic and acidic residues" evidence="1">
    <location>
        <begin position="78"/>
        <end position="87"/>
    </location>
</feature>
<sequence length="186" mass="18560">MSSNAGTKVTSDPERFNKPINESAGVITSDSLAGESLASGGDFGSTTGAAASMQPSASTTTNTTDTTNATILAAAPDAEARQAKEDWSEAAQLNAGREITGKNAAFGGSADANDNAASQDDGRFQPKGASLTEGGFQGTEPNASFGTGIGGKGDPGRVALEGFQKAGAQQAADSGRKDEKLSNDGH</sequence>
<name>A0A2K1QMQ1_9PEZI</name>
<feature type="region of interest" description="Disordered" evidence="1">
    <location>
        <begin position="1"/>
        <end position="186"/>
    </location>
</feature>
<feature type="compositionally biased region" description="Polar residues" evidence="1">
    <location>
        <begin position="44"/>
        <end position="55"/>
    </location>
</feature>
<feature type="compositionally biased region" description="Low complexity" evidence="1">
    <location>
        <begin position="56"/>
        <end position="70"/>
    </location>
</feature>
<accession>A0A2K1QMQ1</accession>
<dbReference type="EMBL" id="NKHZ01000057">
    <property type="protein sequence ID" value="PNS16416.1"/>
    <property type="molecule type" value="Genomic_DNA"/>
</dbReference>
<dbReference type="AlphaFoldDB" id="A0A2K1QMQ1"/>
<dbReference type="InParanoid" id="A0A2K1QMQ1"/>
<gene>
    <name evidence="2" type="ORF">CAC42_150</name>
</gene>
<protein>
    <submittedName>
        <fullName evidence="2">Uncharacterized protein</fullName>
    </submittedName>
</protein>
<organism evidence="2 3">
    <name type="scientific">Sphaceloma murrayae</name>
    <dbReference type="NCBI Taxonomy" id="2082308"/>
    <lineage>
        <taxon>Eukaryota</taxon>
        <taxon>Fungi</taxon>
        <taxon>Dikarya</taxon>
        <taxon>Ascomycota</taxon>
        <taxon>Pezizomycotina</taxon>
        <taxon>Dothideomycetes</taxon>
        <taxon>Dothideomycetidae</taxon>
        <taxon>Myriangiales</taxon>
        <taxon>Elsinoaceae</taxon>
        <taxon>Sphaceloma</taxon>
    </lineage>
</organism>
<evidence type="ECO:0000256" key="1">
    <source>
        <dbReference type="SAM" id="MobiDB-lite"/>
    </source>
</evidence>
<dbReference type="Proteomes" id="UP000243797">
    <property type="component" value="Unassembled WGS sequence"/>
</dbReference>
<evidence type="ECO:0000313" key="2">
    <source>
        <dbReference type="EMBL" id="PNS16416.1"/>
    </source>
</evidence>
<comment type="caution">
    <text evidence="2">The sequence shown here is derived from an EMBL/GenBank/DDBJ whole genome shotgun (WGS) entry which is preliminary data.</text>
</comment>
<dbReference type="OrthoDB" id="5383057at2759"/>
<feature type="compositionally biased region" description="Polar residues" evidence="1">
    <location>
        <begin position="1"/>
        <end position="10"/>
    </location>
</feature>